<name>A0A0R1Q6D7_9LACO</name>
<dbReference type="Pfam" id="PF00731">
    <property type="entry name" value="AIRC"/>
    <property type="match status" value="1"/>
</dbReference>
<dbReference type="EMBL" id="AZEG01000021">
    <property type="protein sequence ID" value="KRL36779.1"/>
    <property type="molecule type" value="Genomic_DNA"/>
</dbReference>
<dbReference type="OrthoDB" id="9791908at2"/>
<dbReference type="GO" id="GO:0034023">
    <property type="term" value="F:5-(carboxyamino)imidazole ribonucleotide mutase activity"/>
    <property type="evidence" value="ECO:0007669"/>
    <property type="project" value="UniProtKB-UniRule"/>
</dbReference>
<evidence type="ECO:0000256" key="4">
    <source>
        <dbReference type="PIRNR" id="PIRNR001338"/>
    </source>
</evidence>
<dbReference type="SUPFAM" id="SSF52255">
    <property type="entry name" value="N5-CAIR mutase (phosphoribosylaminoimidazole carboxylase, PurE)"/>
    <property type="match status" value="1"/>
</dbReference>
<dbReference type="HAMAP" id="MF_01929">
    <property type="entry name" value="PurE_classI"/>
    <property type="match status" value="1"/>
</dbReference>
<accession>A0A0R1Q6D7</accession>
<dbReference type="UniPathway" id="UPA00074">
    <property type="reaction ID" value="UER00943"/>
</dbReference>
<keyword evidence="1 3" id="KW-0658">Purine biosynthesis</keyword>
<dbReference type="PIRSF" id="PIRSF001338">
    <property type="entry name" value="AIR_carboxylase"/>
    <property type="match status" value="1"/>
</dbReference>
<evidence type="ECO:0000256" key="5">
    <source>
        <dbReference type="PIRSR" id="PIRSR001338-1"/>
    </source>
</evidence>
<dbReference type="Gene3D" id="3.40.50.1970">
    <property type="match status" value="1"/>
</dbReference>
<dbReference type="PANTHER" id="PTHR23046">
    <property type="entry name" value="PHOSPHORIBOSYLAMINOIMIDAZOLE CARBOXYLASE CATALYTIC SUBUNIT"/>
    <property type="match status" value="1"/>
</dbReference>
<comment type="similarity">
    <text evidence="3">Belongs to the AIR carboxylase family. Class I subfamily.</text>
</comment>
<dbReference type="EC" id="5.4.99.18" evidence="3 4"/>
<dbReference type="InterPro" id="IPR033747">
    <property type="entry name" value="PurE_ClassI"/>
</dbReference>
<sequence length="162" mass="16999">MSSEINIVMGSISDWETMKEAALILDKFQVNYDKHVISAHRMPNEMFAFSKEAASNGAKVVIAGAGGAAHLPGMIAANTILPVIGVPVQSHALNGLDSLLSIVQMPAGIPVATTAIGVSGAKNAALLAIQILAINDKNLQTELSAFRKKQHDKSVESGEKLV</sequence>
<feature type="binding site" evidence="3 5">
    <location>
        <position position="41"/>
    </location>
    <ligand>
        <name>substrate</name>
    </ligand>
</feature>
<protein>
    <recommendedName>
        <fullName evidence="3 4">N5-carboxyaminoimidazole ribonucleotide mutase</fullName>
        <shortName evidence="3 4">N5-CAIR mutase</shortName>
        <ecNumber evidence="3 4">5.4.99.18</ecNumber>
    </recommendedName>
    <alternativeName>
        <fullName evidence="3">5-(carboxyamino)imidazole ribonucleotide mutase</fullName>
    </alternativeName>
</protein>
<evidence type="ECO:0000313" key="8">
    <source>
        <dbReference type="Proteomes" id="UP000051155"/>
    </source>
</evidence>
<dbReference type="InterPro" id="IPR024694">
    <property type="entry name" value="PurE_prokaryotes"/>
</dbReference>
<evidence type="ECO:0000256" key="3">
    <source>
        <dbReference type="HAMAP-Rule" id="MF_01929"/>
    </source>
</evidence>
<feature type="binding site" evidence="3 5">
    <location>
        <position position="14"/>
    </location>
    <ligand>
        <name>substrate</name>
    </ligand>
</feature>
<dbReference type="AlphaFoldDB" id="A0A0R1Q6D7"/>
<comment type="function">
    <text evidence="3 4">Catalyzes the conversion of N5-carboxyaminoimidazole ribonucleotide (N5-CAIR) to 4-carboxy-5-aminoimidazole ribonucleotide (CAIR).</text>
</comment>
<evidence type="ECO:0000256" key="1">
    <source>
        <dbReference type="ARBA" id="ARBA00022755"/>
    </source>
</evidence>
<keyword evidence="8" id="KW-1185">Reference proteome</keyword>
<dbReference type="SMART" id="SM01001">
    <property type="entry name" value="AIRC"/>
    <property type="match status" value="1"/>
</dbReference>
<dbReference type="STRING" id="1423812.FD20_GL001081"/>
<reference evidence="7 8" key="1">
    <citation type="journal article" date="2015" name="Genome Announc.">
        <title>Expanding the biotechnology potential of lactobacilli through comparative genomics of 213 strains and associated genera.</title>
        <authorList>
            <person name="Sun Z."/>
            <person name="Harris H.M."/>
            <person name="McCann A."/>
            <person name="Guo C."/>
            <person name="Argimon S."/>
            <person name="Zhang W."/>
            <person name="Yang X."/>
            <person name="Jeffery I.B."/>
            <person name="Cooney J.C."/>
            <person name="Kagawa T.F."/>
            <person name="Liu W."/>
            <person name="Song Y."/>
            <person name="Salvetti E."/>
            <person name="Wrobel A."/>
            <person name="Rasinkangas P."/>
            <person name="Parkhill J."/>
            <person name="Rea M.C."/>
            <person name="O'Sullivan O."/>
            <person name="Ritari J."/>
            <person name="Douillard F.P."/>
            <person name="Paul Ross R."/>
            <person name="Yang R."/>
            <person name="Briner A.E."/>
            <person name="Felis G.E."/>
            <person name="de Vos W.M."/>
            <person name="Barrangou R."/>
            <person name="Klaenhammer T.R."/>
            <person name="Caufield P.W."/>
            <person name="Cui Y."/>
            <person name="Zhang H."/>
            <person name="O'Toole P.W."/>
        </authorList>
    </citation>
    <scope>NUCLEOTIDE SEQUENCE [LARGE SCALE GENOMIC DNA]</scope>
    <source>
        <strain evidence="7 8">DSM 19971</strain>
    </source>
</reference>
<dbReference type="Proteomes" id="UP000051155">
    <property type="component" value="Unassembled WGS sequence"/>
</dbReference>
<proteinExistence type="inferred from homology"/>
<dbReference type="NCBIfam" id="TIGR01162">
    <property type="entry name" value="purE"/>
    <property type="match status" value="1"/>
</dbReference>
<organism evidence="7 8">
    <name type="scientific">Liquorilactobacillus uvarum DSM 19971</name>
    <dbReference type="NCBI Taxonomy" id="1423812"/>
    <lineage>
        <taxon>Bacteria</taxon>
        <taxon>Bacillati</taxon>
        <taxon>Bacillota</taxon>
        <taxon>Bacilli</taxon>
        <taxon>Lactobacillales</taxon>
        <taxon>Lactobacillaceae</taxon>
        <taxon>Liquorilactobacillus</taxon>
    </lineage>
</organism>
<feature type="domain" description="PurE" evidence="6">
    <location>
        <begin position="3"/>
        <end position="154"/>
    </location>
</feature>
<dbReference type="PATRIC" id="fig|1423812.3.peg.1150"/>
<feature type="binding site" evidence="3 5">
    <location>
        <position position="11"/>
    </location>
    <ligand>
        <name>substrate</name>
    </ligand>
</feature>
<dbReference type="GO" id="GO:0016740">
    <property type="term" value="F:transferase activity"/>
    <property type="evidence" value="ECO:0007669"/>
    <property type="project" value="UniProtKB-KW"/>
</dbReference>
<keyword evidence="2 3" id="KW-0413">Isomerase</keyword>
<keyword evidence="7" id="KW-0808">Transferase</keyword>
<gene>
    <name evidence="3" type="primary">purE</name>
    <name evidence="7" type="ORF">FD20_GL001081</name>
</gene>
<dbReference type="PANTHER" id="PTHR23046:SF2">
    <property type="entry name" value="PHOSPHORIBOSYLAMINOIMIDAZOLE CARBOXYLASE"/>
    <property type="match status" value="1"/>
</dbReference>
<comment type="pathway">
    <text evidence="3 4">Purine metabolism; IMP biosynthesis via de novo pathway; 5-amino-1-(5-phospho-D-ribosyl)imidazole-4-carboxylate from 5-amino-1-(5-phospho-D-ribosyl)imidazole (N5-CAIR route): step 2/2.</text>
</comment>
<comment type="catalytic activity">
    <reaction evidence="3 4">
        <text>5-carboxyamino-1-(5-phospho-D-ribosyl)imidazole + H(+) = 5-amino-1-(5-phospho-D-ribosyl)imidazole-4-carboxylate</text>
        <dbReference type="Rhea" id="RHEA:13193"/>
        <dbReference type="ChEBI" id="CHEBI:15378"/>
        <dbReference type="ChEBI" id="CHEBI:58730"/>
        <dbReference type="ChEBI" id="CHEBI:77657"/>
        <dbReference type="EC" id="5.4.99.18"/>
    </reaction>
</comment>
<comment type="caution">
    <text evidence="7">The sequence shown here is derived from an EMBL/GenBank/DDBJ whole genome shotgun (WGS) entry which is preliminary data.</text>
</comment>
<dbReference type="GO" id="GO:0006189">
    <property type="term" value="P:'de novo' IMP biosynthetic process"/>
    <property type="evidence" value="ECO:0007669"/>
    <property type="project" value="UniProtKB-UniRule"/>
</dbReference>
<evidence type="ECO:0000313" key="7">
    <source>
        <dbReference type="EMBL" id="KRL36779.1"/>
    </source>
</evidence>
<dbReference type="InterPro" id="IPR000031">
    <property type="entry name" value="PurE_dom"/>
</dbReference>
<evidence type="ECO:0000259" key="6">
    <source>
        <dbReference type="SMART" id="SM01001"/>
    </source>
</evidence>
<evidence type="ECO:0000256" key="2">
    <source>
        <dbReference type="ARBA" id="ARBA00023235"/>
    </source>
</evidence>